<dbReference type="Pfam" id="PF00665">
    <property type="entry name" value="rve"/>
    <property type="match status" value="1"/>
</dbReference>
<dbReference type="InterPro" id="IPR043502">
    <property type="entry name" value="DNA/RNA_pol_sf"/>
</dbReference>
<dbReference type="GO" id="GO:0015074">
    <property type="term" value="P:DNA integration"/>
    <property type="evidence" value="ECO:0007669"/>
    <property type="project" value="InterPro"/>
</dbReference>
<dbReference type="FunFam" id="1.10.340.70:FF:000003">
    <property type="entry name" value="Protein CBG25708"/>
    <property type="match status" value="1"/>
</dbReference>
<dbReference type="GO" id="GO:0003676">
    <property type="term" value="F:nucleic acid binding"/>
    <property type="evidence" value="ECO:0007669"/>
    <property type="project" value="InterPro"/>
</dbReference>
<dbReference type="InterPro" id="IPR012337">
    <property type="entry name" value="RNaseH-like_sf"/>
</dbReference>
<dbReference type="InterPro" id="IPR041577">
    <property type="entry name" value="RT_RNaseH_2"/>
</dbReference>
<dbReference type="FunFam" id="3.30.420.10:FF:000063">
    <property type="entry name" value="Retrovirus-related Pol polyprotein from transposon 297-like Protein"/>
    <property type="match status" value="1"/>
</dbReference>
<dbReference type="Gene3D" id="3.10.10.10">
    <property type="entry name" value="HIV Type 1 Reverse Transcriptase, subunit A, domain 1"/>
    <property type="match status" value="1"/>
</dbReference>
<dbReference type="Gene3D" id="1.10.340.70">
    <property type="match status" value="1"/>
</dbReference>
<dbReference type="PANTHER" id="PTHR37984">
    <property type="entry name" value="PROTEIN CBG26694"/>
    <property type="match status" value="1"/>
</dbReference>
<dbReference type="SUPFAM" id="SSF56672">
    <property type="entry name" value="DNA/RNA polymerases"/>
    <property type="match status" value="1"/>
</dbReference>
<dbReference type="Proteomes" id="UP001152795">
    <property type="component" value="Unassembled WGS sequence"/>
</dbReference>
<dbReference type="InterPro" id="IPR000477">
    <property type="entry name" value="RT_dom"/>
</dbReference>
<dbReference type="SUPFAM" id="SSF50630">
    <property type="entry name" value="Acid proteases"/>
    <property type="match status" value="1"/>
</dbReference>
<dbReference type="SUPFAM" id="SSF53098">
    <property type="entry name" value="Ribonuclease H-like"/>
    <property type="match status" value="1"/>
</dbReference>
<reference evidence="2" key="1">
    <citation type="submission" date="2020-04" db="EMBL/GenBank/DDBJ databases">
        <authorList>
            <person name="Alioto T."/>
            <person name="Alioto T."/>
            <person name="Gomez Garrido J."/>
        </authorList>
    </citation>
    <scope>NUCLEOTIDE SEQUENCE</scope>
    <source>
        <strain evidence="2">A484AB</strain>
    </source>
</reference>
<dbReference type="PROSITE" id="PS50878">
    <property type="entry name" value="RT_POL"/>
    <property type="match status" value="1"/>
</dbReference>
<accession>A0A6S7H0G2</accession>
<dbReference type="Pfam" id="PF17921">
    <property type="entry name" value="Integrase_H2C2"/>
    <property type="match status" value="1"/>
</dbReference>
<dbReference type="InterPro" id="IPR021109">
    <property type="entry name" value="Peptidase_aspartic_dom_sf"/>
</dbReference>
<dbReference type="Pfam" id="PF17919">
    <property type="entry name" value="RT_RNaseH_2"/>
    <property type="match status" value="1"/>
</dbReference>
<dbReference type="PROSITE" id="PS50994">
    <property type="entry name" value="INTEGRASE"/>
    <property type="match status" value="1"/>
</dbReference>
<evidence type="ECO:0000256" key="1">
    <source>
        <dbReference type="SAM" id="MobiDB-lite"/>
    </source>
</evidence>
<dbReference type="Gene3D" id="2.40.70.10">
    <property type="entry name" value="Acid Proteases"/>
    <property type="match status" value="1"/>
</dbReference>
<dbReference type="CDD" id="cd09274">
    <property type="entry name" value="RNase_HI_RT_Ty3"/>
    <property type="match status" value="1"/>
</dbReference>
<name>A0A6S7H0G2_PARCT</name>
<dbReference type="Gene3D" id="3.30.70.270">
    <property type="match status" value="2"/>
</dbReference>
<dbReference type="InterPro" id="IPR036397">
    <property type="entry name" value="RNaseH_sf"/>
</dbReference>
<feature type="compositionally biased region" description="Polar residues" evidence="1">
    <location>
        <begin position="1300"/>
        <end position="1311"/>
    </location>
</feature>
<dbReference type="PANTHER" id="PTHR37984:SF8">
    <property type="entry name" value="CCHC-TYPE DOMAIN-CONTAINING PROTEIN"/>
    <property type="match status" value="1"/>
</dbReference>
<gene>
    <name evidence="2" type="ORF">PACLA_8A069013</name>
</gene>
<organism evidence="2 3">
    <name type="scientific">Paramuricea clavata</name>
    <name type="common">Red gorgonian</name>
    <name type="synonym">Violescent sea-whip</name>
    <dbReference type="NCBI Taxonomy" id="317549"/>
    <lineage>
        <taxon>Eukaryota</taxon>
        <taxon>Metazoa</taxon>
        <taxon>Cnidaria</taxon>
        <taxon>Anthozoa</taxon>
        <taxon>Octocorallia</taxon>
        <taxon>Malacalcyonacea</taxon>
        <taxon>Plexauridae</taxon>
        <taxon>Paramuricea</taxon>
    </lineage>
</organism>
<dbReference type="CDD" id="cd01647">
    <property type="entry name" value="RT_LTR"/>
    <property type="match status" value="1"/>
</dbReference>
<feature type="region of interest" description="Disordered" evidence="1">
    <location>
        <begin position="1262"/>
        <end position="1288"/>
    </location>
</feature>
<dbReference type="FunFam" id="3.30.70.270:FF:000026">
    <property type="entry name" value="Transposon Ty3-G Gag-Pol polyprotein"/>
    <property type="match status" value="1"/>
</dbReference>
<dbReference type="OrthoDB" id="5987874at2759"/>
<sequence length="1337" mass="153089">MEKPTSSDAKPQQVQLTGISPPKPLRMVGDNLAEIWRLWKQQWENYAIVAQLDERPEKFRVAMFLHAVGPEGLKAYNTMTFEDEPTLQSILSNFEQLAIGTLNETYERYIFNRRNQEPDESIAQYITTLRALSRTCNFGDLHDSLLRDRIVLGVNDPNTRKKLLQERDLSLDRCIDICKGAEATKHQIKAMGEEGKIQQMRKNFEKKKRQYNPVQKEQYSGIRECKFCGRKHEMVKSKCPALGKTCNLCKRSNHFAAKCPRKDKKIRIVEETDSSELSSETEFISTVSRINSLGGKSSAAIYANMLIDNQPVRFQVDCGASVNTISKRLVQGKKIDNGPVSLRMWNSSKVQAIGTCRLKVINPSNNRKYSIEFVVVDNDDLTPLLGSKASQQMGLITVNTDKFVCMNVITGLPQSETKSIRDEFADIFDGSLGTFPGTVHLETDSSVTPSILPPRRVPHAIKDQLKGELDDMVKKGILSPVEKPTEWVSQFVVCRKKSGKLRVCIDPKPLNRALKREHYHLQVLDDVLPSLNKAKVFTKLDLASAFWHIQLDEESSFLTTFNTPFGRYRWLRLPFGIKVSSEIFQKHLNQVLEGLVGVVCIADDIVVYGCGETMEEAQRDHDNNLTNLLKRCREKNVKLSYEKSMFNRAEIPFMGHLITNEGLKPDPAKIDAVANMTKPTDVKSIQRFIGFVTYLSRFLPDLSDRLEPLRQLVKTNQAWNQTHDEIFEDVKRLITTSPVLAYYNPEEDLVIQCDSSGTGVGAALMQNDQPIAYASRALGDTETRYAPIEKEMLAVVYSLERFHQYTYGRHTVVYSDHKPLEMILKKPLIKAPKRLQNMILRVQKYDFTLFYKPGKTMYLADTLSRAHTTDDKDPIMDQADVNVVTYLPMSEERLSEIKGETACDSTLQLLMTTIANGWPQERSKLPERLMPYWSYRDELAVHDSLVFKGHQVVIPLTLREDMKARIHSAHLGVDGCLRRARLSCFWPRMASDLKQYILACDICRTYGTCQQKEPLHPHEEVTRPWEKVGSDLFTLEGRTYLVTVDYYSNFWEIDYLPTITSVAVINKTKAHFARYGSPSVLVSDNGPQYVSESFERFAKVWDFEHRTTSPRHSKSNGKVESAVKTAKRLLRKSMDAKTDQYMALLDHRNTPTQGLTSSPVQRFMSRRTRTTIPTTVELLEPQVIKETDRQQSRVKKQMIYYNTGAKPLPPLKVGDVVRMRPYQLGDKKWKKAIVKEKLDFRSYMISVNGQIYRRNRVDLRKTEETPDNTRSVHWPRFSTKKASDACENPERQELAKQNLTDNSKANASLRSNVEMPGTKYYRTRSGRQVKPPQRLDL</sequence>
<dbReference type="EMBL" id="CACRXK020002771">
    <property type="protein sequence ID" value="CAB3995976.1"/>
    <property type="molecule type" value="Genomic_DNA"/>
</dbReference>
<dbReference type="Gene3D" id="3.30.420.10">
    <property type="entry name" value="Ribonuclease H-like superfamily/Ribonuclease H"/>
    <property type="match status" value="1"/>
</dbReference>
<dbReference type="InterPro" id="IPR050951">
    <property type="entry name" value="Retrovirus_Pol_polyprotein"/>
</dbReference>
<proteinExistence type="predicted"/>
<evidence type="ECO:0000313" key="3">
    <source>
        <dbReference type="Proteomes" id="UP001152795"/>
    </source>
</evidence>
<dbReference type="InterPro" id="IPR041588">
    <property type="entry name" value="Integrase_H2C2"/>
</dbReference>
<dbReference type="FunFam" id="3.10.20.370:FF:000001">
    <property type="entry name" value="Retrovirus-related Pol polyprotein from transposon 17.6-like protein"/>
    <property type="match status" value="1"/>
</dbReference>
<dbReference type="CDD" id="cd05481">
    <property type="entry name" value="retropepsin_like_LTR_1"/>
    <property type="match status" value="1"/>
</dbReference>
<dbReference type="Pfam" id="PF00078">
    <property type="entry name" value="RVT_1"/>
    <property type="match status" value="1"/>
</dbReference>
<dbReference type="FunFam" id="3.10.10.10:FF:000003">
    <property type="entry name" value="Retrovirus-related Pol polyprotein from transposon 297-like Protein"/>
    <property type="match status" value="1"/>
</dbReference>
<dbReference type="InterPro" id="IPR043128">
    <property type="entry name" value="Rev_trsase/Diguanyl_cyclase"/>
</dbReference>
<protein>
    <submittedName>
        <fullName evidence="2">Transposon Ty3-G Gag-Pol poly</fullName>
    </submittedName>
</protein>
<feature type="compositionally biased region" description="Polar residues" evidence="1">
    <location>
        <begin position="1"/>
        <end position="18"/>
    </location>
</feature>
<feature type="region of interest" description="Disordered" evidence="1">
    <location>
        <begin position="1300"/>
        <end position="1337"/>
    </location>
</feature>
<feature type="region of interest" description="Disordered" evidence="1">
    <location>
        <begin position="1"/>
        <end position="22"/>
    </location>
</feature>
<comment type="caution">
    <text evidence="2">The sequence shown here is derived from an EMBL/GenBank/DDBJ whole genome shotgun (WGS) entry which is preliminary data.</text>
</comment>
<dbReference type="InterPro" id="IPR001584">
    <property type="entry name" value="Integrase_cat-core"/>
</dbReference>
<evidence type="ECO:0000313" key="2">
    <source>
        <dbReference type="EMBL" id="CAB3995976.1"/>
    </source>
</evidence>
<keyword evidence="3" id="KW-1185">Reference proteome</keyword>
<dbReference type="Pfam" id="PF13975">
    <property type="entry name" value="gag-asp_proteas"/>
    <property type="match status" value="1"/>
</dbReference>